<accession>A0A1X7M2B6</accession>
<dbReference type="Gene3D" id="2.60.120.10">
    <property type="entry name" value="Jelly Rolls"/>
    <property type="match status" value="1"/>
</dbReference>
<reference evidence="2" key="1">
    <citation type="submission" date="2017-04" db="EMBL/GenBank/DDBJ databases">
        <authorList>
            <person name="Varghese N."/>
            <person name="Submissions S."/>
        </authorList>
    </citation>
    <scope>NUCLEOTIDE SEQUENCE [LARGE SCALE GENOMIC DNA]</scope>
    <source>
        <strain evidence="2">LMG 29540</strain>
    </source>
</reference>
<name>A0A1X7M2B6_9BURK</name>
<organism evidence="1 2">
    <name type="scientific">Paraburkholderia susongensis</name>
    <dbReference type="NCBI Taxonomy" id="1515439"/>
    <lineage>
        <taxon>Bacteria</taxon>
        <taxon>Pseudomonadati</taxon>
        <taxon>Pseudomonadota</taxon>
        <taxon>Betaproteobacteria</taxon>
        <taxon>Burkholderiales</taxon>
        <taxon>Burkholderiaceae</taxon>
        <taxon>Paraburkholderia</taxon>
    </lineage>
</organism>
<dbReference type="Proteomes" id="UP000193228">
    <property type="component" value="Unassembled WGS sequence"/>
</dbReference>
<gene>
    <name evidence="1" type="ORF">SAMN06265784_11374</name>
</gene>
<evidence type="ECO:0000313" key="1">
    <source>
        <dbReference type="EMBL" id="SMG59499.1"/>
    </source>
</evidence>
<keyword evidence="2" id="KW-1185">Reference proteome</keyword>
<dbReference type="EMBL" id="FXAT01000013">
    <property type="protein sequence ID" value="SMG59499.1"/>
    <property type="molecule type" value="Genomic_DNA"/>
</dbReference>
<proteinExistence type="predicted"/>
<evidence type="ECO:0000313" key="2">
    <source>
        <dbReference type="Proteomes" id="UP000193228"/>
    </source>
</evidence>
<dbReference type="AlphaFoldDB" id="A0A1X7M2B6"/>
<protein>
    <submittedName>
        <fullName evidence="1">Uncharacterized protein</fullName>
    </submittedName>
</protein>
<dbReference type="InterPro" id="IPR014710">
    <property type="entry name" value="RmlC-like_jellyroll"/>
</dbReference>
<sequence length="115" mass="12692">MLSAGGLSPAMAEDKAMDTKGDRVEKILLENDKVQVREATWKPGQIRAVETVGNRVVRVKKGGTLLRIYLYGKTNEIVFKTGDVKWFDESNGSTTAYSIKNVGKTEVVLYAVVLK</sequence>